<dbReference type="Pfam" id="PF01161">
    <property type="entry name" value="PBP"/>
    <property type="match status" value="1"/>
</dbReference>
<dbReference type="InterPro" id="IPR036610">
    <property type="entry name" value="PEBP-like_sf"/>
</dbReference>
<dbReference type="EMBL" id="MHKE01000012">
    <property type="protein sequence ID" value="OGY83993.1"/>
    <property type="molecule type" value="Genomic_DNA"/>
</dbReference>
<evidence type="ECO:0000313" key="2">
    <source>
        <dbReference type="Proteomes" id="UP000179164"/>
    </source>
</evidence>
<dbReference type="AlphaFoldDB" id="A0A1G2B467"/>
<protein>
    <recommendedName>
        <fullName evidence="3">Phosphatidylethanolamine-binding protein</fullName>
    </recommendedName>
</protein>
<name>A0A1G2B467_9BACT</name>
<evidence type="ECO:0000313" key="1">
    <source>
        <dbReference type="EMBL" id="OGY83993.1"/>
    </source>
</evidence>
<reference evidence="1 2" key="1">
    <citation type="journal article" date="2016" name="Nat. Commun.">
        <title>Thousands of microbial genomes shed light on interconnected biogeochemical processes in an aquifer system.</title>
        <authorList>
            <person name="Anantharaman K."/>
            <person name="Brown C.T."/>
            <person name="Hug L.A."/>
            <person name="Sharon I."/>
            <person name="Castelle C.J."/>
            <person name="Probst A.J."/>
            <person name="Thomas B.C."/>
            <person name="Singh A."/>
            <person name="Wilkins M.J."/>
            <person name="Karaoz U."/>
            <person name="Brodie E.L."/>
            <person name="Williams K.H."/>
            <person name="Hubbard S.S."/>
            <person name="Banfield J.F."/>
        </authorList>
    </citation>
    <scope>NUCLEOTIDE SEQUENCE [LARGE SCALE GENOMIC DNA]</scope>
</reference>
<dbReference type="PANTHER" id="PTHR30289">
    <property type="entry name" value="UNCHARACTERIZED PROTEIN YBCL-RELATED"/>
    <property type="match status" value="1"/>
</dbReference>
<dbReference type="SUPFAM" id="SSF49777">
    <property type="entry name" value="PEBP-like"/>
    <property type="match status" value="1"/>
</dbReference>
<dbReference type="CDD" id="cd00865">
    <property type="entry name" value="PEBP_bact_arch"/>
    <property type="match status" value="1"/>
</dbReference>
<sequence length="142" mass="15817">MVAKSLDFSHNDLIPARFTCDGKNSSPHLTWYEAPEKTLSYALSCKDPDAPGGNWDHWLIVNIPRSVTEIPQGQTAGEEIENDFGQTNYGGPCPPSGTHRYVFTIYALSVERLEGVTKEDFVEKVKEHSLDSAELIGLYTKQ</sequence>
<dbReference type="Proteomes" id="UP000179164">
    <property type="component" value="Unassembled WGS sequence"/>
</dbReference>
<dbReference type="STRING" id="1798543.A2898_01835"/>
<evidence type="ECO:0008006" key="3">
    <source>
        <dbReference type="Google" id="ProtNLM"/>
    </source>
</evidence>
<dbReference type="InterPro" id="IPR005247">
    <property type="entry name" value="YbhB_YbcL/LppC-like"/>
</dbReference>
<organism evidence="1 2">
    <name type="scientific">Candidatus Kerfeldbacteria bacterium RIFCSPLOWO2_01_FULL_48_11</name>
    <dbReference type="NCBI Taxonomy" id="1798543"/>
    <lineage>
        <taxon>Bacteria</taxon>
        <taxon>Candidatus Kerfeldiibacteriota</taxon>
    </lineage>
</organism>
<gene>
    <name evidence="1" type="ORF">A2898_01835</name>
</gene>
<dbReference type="NCBIfam" id="TIGR00481">
    <property type="entry name" value="YbhB/YbcL family Raf kinase inhibitor-like protein"/>
    <property type="match status" value="1"/>
</dbReference>
<dbReference type="InterPro" id="IPR008914">
    <property type="entry name" value="PEBP"/>
</dbReference>
<dbReference type="PANTHER" id="PTHR30289:SF1">
    <property type="entry name" value="PEBP (PHOSPHATIDYLETHANOLAMINE-BINDING PROTEIN) FAMILY PROTEIN"/>
    <property type="match status" value="1"/>
</dbReference>
<comment type="caution">
    <text evidence="1">The sequence shown here is derived from an EMBL/GenBank/DDBJ whole genome shotgun (WGS) entry which is preliminary data.</text>
</comment>
<proteinExistence type="predicted"/>
<accession>A0A1G2B467</accession>
<dbReference type="Gene3D" id="3.90.280.10">
    <property type="entry name" value="PEBP-like"/>
    <property type="match status" value="1"/>
</dbReference>